<dbReference type="InterPro" id="IPR001316">
    <property type="entry name" value="Pept_S1A_streptogrisin"/>
</dbReference>
<comment type="similarity">
    <text evidence="1">Belongs to the peptidase S1 family.</text>
</comment>
<comment type="caution">
    <text evidence="11">The sequence shown here is derived from an EMBL/GenBank/DDBJ whole genome shotgun (WGS) entry which is preliminary data.</text>
</comment>
<evidence type="ECO:0000256" key="6">
    <source>
        <dbReference type="ARBA" id="ARBA00023145"/>
    </source>
</evidence>
<dbReference type="InterPro" id="IPR004236">
    <property type="entry name" value="Pept_S1_alpha_lytic"/>
</dbReference>
<dbReference type="Proteomes" id="UP001501231">
    <property type="component" value="Unassembled WGS sequence"/>
</dbReference>
<dbReference type="PRINTS" id="PR00861">
    <property type="entry name" value="ALYTICPTASE"/>
</dbReference>
<keyword evidence="3" id="KW-0732">Signal</keyword>
<evidence type="ECO:0000259" key="9">
    <source>
        <dbReference type="Pfam" id="PF00089"/>
    </source>
</evidence>
<evidence type="ECO:0000256" key="5">
    <source>
        <dbReference type="ARBA" id="ARBA00022825"/>
    </source>
</evidence>
<feature type="domain" description="Peptidase S1" evidence="9">
    <location>
        <begin position="205"/>
        <end position="358"/>
    </location>
</feature>
<feature type="domain" description="Peptidase S1A alpha-lytic prodomain" evidence="10">
    <location>
        <begin position="109"/>
        <end position="164"/>
    </location>
</feature>
<dbReference type="InterPro" id="IPR043504">
    <property type="entry name" value="Peptidase_S1_PA_chymotrypsin"/>
</dbReference>
<dbReference type="InterPro" id="IPR018114">
    <property type="entry name" value="TRYPSIN_HIS"/>
</dbReference>
<evidence type="ECO:0000256" key="2">
    <source>
        <dbReference type="ARBA" id="ARBA00022670"/>
    </source>
</evidence>
<dbReference type="EMBL" id="BAAARW010000002">
    <property type="protein sequence ID" value="GAA2401266.1"/>
    <property type="molecule type" value="Genomic_DNA"/>
</dbReference>
<dbReference type="SUPFAM" id="SSF50494">
    <property type="entry name" value="Trypsin-like serine proteases"/>
    <property type="match status" value="1"/>
</dbReference>
<protein>
    <recommendedName>
        <fullName evidence="13">S1 family peptidase</fullName>
    </recommendedName>
</protein>
<evidence type="ECO:0000256" key="1">
    <source>
        <dbReference type="ARBA" id="ARBA00007664"/>
    </source>
</evidence>
<evidence type="ECO:0000256" key="8">
    <source>
        <dbReference type="SAM" id="MobiDB-lite"/>
    </source>
</evidence>
<dbReference type="Gene3D" id="2.40.10.10">
    <property type="entry name" value="Trypsin-like serine proteases"/>
    <property type="match status" value="2"/>
</dbReference>
<name>A0ABN3ID18_9ACTN</name>
<dbReference type="InterPro" id="IPR009003">
    <property type="entry name" value="Peptidase_S1_PA"/>
</dbReference>
<keyword evidence="4" id="KW-0378">Hydrolase</keyword>
<evidence type="ECO:0008006" key="13">
    <source>
        <dbReference type="Google" id="ProtNLM"/>
    </source>
</evidence>
<organism evidence="11 12">
    <name type="scientific">Actinomadura vinacea</name>
    <dbReference type="NCBI Taxonomy" id="115336"/>
    <lineage>
        <taxon>Bacteria</taxon>
        <taxon>Bacillati</taxon>
        <taxon>Actinomycetota</taxon>
        <taxon>Actinomycetes</taxon>
        <taxon>Streptosporangiales</taxon>
        <taxon>Thermomonosporaceae</taxon>
        <taxon>Actinomadura</taxon>
    </lineage>
</organism>
<dbReference type="Pfam" id="PF00089">
    <property type="entry name" value="Trypsin"/>
    <property type="match status" value="1"/>
</dbReference>
<keyword evidence="6" id="KW-0865">Zymogen</keyword>
<dbReference type="PIRSF" id="PIRSF001134">
    <property type="entry name" value="Streptogrisin"/>
    <property type="match status" value="1"/>
</dbReference>
<dbReference type="PROSITE" id="PS00135">
    <property type="entry name" value="TRYPSIN_SER"/>
    <property type="match status" value="1"/>
</dbReference>
<keyword evidence="5" id="KW-0720">Serine protease</keyword>
<accession>A0ABN3ID18</accession>
<evidence type="ECO:0000313" key="11">
    <source>
        <dbReference type="EMBL" id="GAA2401266.1"/>
    </source>
</evidence>
<keyword evidence="12" id="KW-1185">Reference proteome</keyword>
<feature type="compositionally biased region" description="Polar residues" evidence="8">
    <location>
        <begin position="42"/>
        <end position="53"/>
    </location>
</feature>
<evidence type="ECO:0000259" key="10">
    <source>
        <dbReference type="Pfam" id="PF02983"/>
    </source>
</evidence>
<evidence type="ECO:0000313" key="12">
    <source>
        <dbReference type="Proteomes" id="UP001501231"/>
    </source>
</evidence>
<keyword evidence="7" id="KW-1015">Disulfide bond</keyword>
<proteinExistence type="inferred from homology"/>
<feature type="region of interest" description="Disordered" evidence="8">
    <location>
        <begin position="26"/>
        <end position="59"/>
    </location>
</feature>
<keyword evidence="2" id="KW-0645">Protease</keyword>
<gene>
    <name evidence="11" type="ORF">GCM10010191_05670</name>
</gene>
<evidence type="ECO:0000256" key="7">
    <source>
        <dbReference type="ARBA" id="ARBA00023157"/>
    </source>
</evidence>
<sequence length="369" mass="36984">MVRASAVAAGSAGLVAGSLYAVQAQDQEGSTQERQAGLAGTQARQRTGPSPGSQGAAAANRAAALAQRLGARTTGAYLDSAGRPVVTVTNATDAAAVRAAGVTPKMTQRSPASLKRLTSTLQRSLGTTAGTGWAVDPATSQVILWTDGSVTGTRMATVRRTAQRMGTAVRMVRIPGKLSALAAGGDAIFGGGSRCSLGFNVKRAGQDFFLTAGHCGNAVQEWTADQQGAQAVGTTEESSFPGDDFALVRSAPGAAGEGEVNLFNGQSRDITEAGEAVVGQQVVRSGSTTGVSTGSVTAVDATVNFPEGTVTGMIQTTVCAEPGDSGGPLFSGTTALGLTSGGSGDCQTGGVTFFQPVTEPLENFGAEVF</sequence>
<evidence type="ECO:0000256" key="3">
    <source>
        <dbReference type="ARBA" id="ARBA00022729"/>
    </source>
</evidence>
<dbReference type="PROSITE" id="PS00134">
    <property type="entry name" value="TRYPSIN_HIS"/>
    <property type="match status" value="1"/>
</dbReference>
<evidence type="ECO:0000256" key="4">
    <source>
        <dbReference type="ARBA" id="ARBA00022801"/>
    </source>
</evidence>
<dbReference type="CDD" id="cd21112">
    <property type="entry name" value="alphaLP-like"/>
    <property type="match status" value="1"/>
</dbReference>
<dbReference type="InterPro" id="IPR033116">
    <property type="entry name" value="TRYPSIN_SER"/>
</dbReference>
<dbReference type="Pfam" id="PF02983">
    <property type="entry name" value="Pro_Al_protease"/>
    <property type="match status" value="1"/>
</dbReference>
<reference evidence="11 12" key="1">
    <citation type="journal article" date="2019" name="Int. J. Syst. Evol. Microbiol.">
        <title>The Global Catalogue of Microorganisms (GCM) 10K type strain sequencing project: providing services to taxonomists for standard genome sequencing and annotation.</title>
        <authorList>
            <consortium name="The Broad Institute Genomics Platform"/>
            <consortium name="The Broad Institute Genome Sequencing Center for Infectious Disease"/>
            <person name="Wu L."/>
            <person name="Ma J."/>
        </authorList>
    </citation>
    <scope>NUCLEOTIDE SEQUENCE [LARGE SCALE GENOMIC DNA]</scope>
    <source>
        <strain evidence="11 12">JCM 3325</strain>
    </source>
</reference>
<dbReference type="InterPro" id="IPR001254">
    <property type="entry name" value="Trypsin_dom"/>
</dbReference>